<gene>
    <name evidence="1" type="ORF">LIER_16046</name>
</gene>
<keyword evidence="2" id="KW-1185">Reference proteome</keyword>
<comment type="caution">
    <text evidence="1">The sequence shown here is derived from an EMBL/GenBank/DDBJ whole genome shotgun (WGS) entry which is preliminary data.</text>
</comment>
<evidence type="ECO:0000313" key="2">
    <source>
        <dbReference type="Proteomes" id="UP001454036"/>
    </source>
</evidence>
<accession>A0AAV3Q8D2</accession>
<organism evidence="1 2">
    <name type="scientific">Lithospermum erythrorhizon</name>
    <name type="common">Purple gromwell</name>
    <name type="synonym">Lithospermum officinale var. erythrorhizon</name>
    <dbReference type="NCBI Taxonomy" id="34254"/>
    <lineage>
        <taxon>Eukaryota</taxon>
        <taxon>Viridiplantae</taxon>
        <taxon>Streptophyta</taxon>
        <taxon>Embryophyta</taxon>
        <taxon>Tracheophyta</taxon>
        <taxon>Spermatophyta</taxon>
        <taxon>Magnoliopsida</taxon>
        <taxon>eudicotyledons</taxon>
        <taxon>Gunneridae</taxon>
        <taxon>Pentapetalae</taxon>
        <taxon>asterids</taxon>
        <taxon>lamiids</taxon>
        <taxon>Boraginales</taxon>
        <taxon>Boraginaceae</taxon>
        <taxon>Boraginoideae</taxon>
        <taxon>Lithospermeae</taxon>
        <taxon>Lithospermum</taxon>
    </lineage>
</organism>
<proteinExistence type="predicted"/>
<evidence type="ECO:0000313" key="1">
    <source>
        <dbReference type="EMBL" id="GAA0159216.1"/>
    </source>
</evidence>
<sequence length="73" mass="8297">MLTIKAIEYLNDALKLYVGDDEEVAFFGDETTEDRNVFLELGEFLVRGDDVKGKETESKWLKVGFNGFKLCVS</sequence>
<name>A0AAV3Q8D2_LITER</name>
<protein>
    <submittedName>
        <fullName evidence="1">Uncharacterized protein</fullName>
    </submittedName>
</protein>
<dbReference type="EMBL" id="BAABME010003549">
    <property type="protein sequence ID" value="GAA0159216.1"/>
    <property type="molecule type" value="Genomic_DNA"/>
</dbReference>
<dbReference type="Proteomes" id="UP001454036">
    <property type="component" value="Unassembled WGS sequence"/>
</dbReference>
<dbReference type="AlphaFoldDB" id="A0AAV3Q8D2"/>
<reference evidence="1 2" key="1">
    <citation type="submission" date="2024-01" db="EMBL/GenBank/DDBJ databases">
        <title>The complete chloroplast genome sequence of Lithospermum erythrorhizon: insights into the phylogenetic relationship among Boraginaceae species and the maternal lineages of purple gromwells.</title>
        <authorList>
            <person name="Okada T."/>
            <person name="Watanabe K."/>
        </authorList>
    </citation>
    <scope>NUCLEOTIDE SEQUENCE [LARGE SCALE GENOMIC DNA]</scope>
</reference>